<evidence type="ECO:0000256" key="1">
    <source>
        <dbReference type="ARBA" id="ARBA00009820"/>
    </source>
</evidence>
<comment type="caution">
    <text evidence="6">The sequence shown here is derived from an EMBL/GenBank/DDBJ whole genome shotgun (WGS) entry which is preliminary data.</text>
</comment>
<feature type="transmembrane region" description="Helical" evidence="4">
    <location>
        <begin position="128"/>
        <end position="147"/>
    </location>
</feature>
<sequence length="698" mass="78751">MLQSAPFTIGEFKVEPLEYAIYLPDGEKHSLQPKFIEVLCYLASHYPRVVPRQELIEHVWQGNGYVGEKALTNAIWHLRQALKQQDGSESIQTIRKSGYQLLVQPEFEAEPAVVPAAADMTGKPRIPVWGWSGLGIILLIVGLFWWWPQEQIAAIQPDIITKQPGMELFPAPSPDGLFTAFKWRRSDGSMDLYLQDARQPNLPARQLTFDEANEGRPVWDMTGKFLFFRRKNDDLETCQVIRLEVESLQEKVVGKCPLGGDLHYLDISPDNSVLAYWGLEGVADTPAVYIKNLNDESQSAPTCLNECNMRDRDLAFSPDGSQLAISRRISRFAENIYLRNLATGEERQLTEGESDIVGISWHPDGKHLVYGVQRADARSGFLLNIHSGESTPMNIEGFSYPSFAKQVPWLYFQTRSEFYQIAYLPVAEELPSSPFPLLQSDYNHKYPDYSAATDRIAYLSNESGHYEIWVADAEGNQRQQLTHLKRSVLYPRWSHDGRRIAFLAANANGKGDSLMIVDVDTKRLIQVPSPFPTHQRPTWTADDQALVASVYDEEQRQLYLFPLDNRPVSQLTEDGGVFGIMLADGTLIYSRSEPGLYSMAAGSKQPKLLIAPDHFGTRYTWTLADSGNIYFADPGARHTDIKRFDAENGTVAAIMRLPLSAVVAYSSLSLDSKRQRLLFNNTIKAQSDIKRIKDLPLN</sequence>
<dbReference type="InterPro" id="IPR036388">
    <property type="entry name" value="WH-like_DNA-bd_sf"/>
</dbReference>
<evidence type="ECO:0000313" key="6">
    <source>
        <dbReference type="EMBL" id="GAA0340541.1"/>
    </source>
</evidence>
<dbReference type="PANTHER" id="PTHR36842">
    <property type="entry name" value="PROTEIN TOLB HOMOLOG"/>
    <property type="match status" value="1"/>
</dbReference>
<dbReference type="InterPro" id="IPR011659">
    <property type="entry name" value="WD40"/>
</dbReference>
<evidence type="ECO:0000256" key="2">
    <source>
        <dbReference type="ARBA" id="ARBA00023125"/>
    </source>
</evidence>
<comment type="similarity">
    <text evidence="1">Belongs to the TolB family.</text>
</comment>
<evidence type="ECO:0000259" key="5">
    <source>
        <dbReference type="PROSITE" id="PS51755"/>
    </source>
</evidence>
<keyword evidence="4" id="KW-0472">Membrane</keyword>
<keyword evidence="4" id="KW-0812">Transmembrane</keyword>
<dbReference type="InterPro" id="IPR016032">
    <property type="entry name" value="Sig_transdc_resp-reg_C-effctor"/>
</dbReference>
<gene>
    <name evidence="6" type="ORF">GCM10009092_01300</name>
</gene>
<evidence type="ECO:0000313" key="7">
    <source>
        <dbReference type="Proteomes" id="UP001501757"/>
    </source>
</evidence>
<organism evidence="6 7">
    <name type="scientific">Bowmanella denitrificans</name>
    <dbReference type="NCBI Taxonomy" id="366582"/>
    <lineage>
        <taxon>Bacteria</taxon>
        <taxon>Pseudomonadati</taxon>
        <taxon>Pseudomonadota</taxon>
        <taxon>Gammaproteobacteria</taxon>
        <taxon>Alteromonadales</taxon>
        <taxon>Alteromonadaceae</taxon>
        <taxon>Bowmanella</taxon>
    </lineage>
</organism>
<dbReference type="SUPFAM" id="SSF46894">
    <property type="entry name" value="C-terminal effector domain of the bipartite response regulators"/>
    <property type="match status" value="1"/>
</dbReference>
<feature type="domain" description="OmpR/PhoB-type" evidence="5">
    <location>
        <begin position="4"/>
        <end position="103"/>
    </location>
</feature>
<evidence type="ECO:0000256" key="3">
    <source>
        <dbReference type="PROSITE-ProRule" id="PRU01091"/>
    </source>
</evidence>
<evidence type="ECO:0000256" key="4">
    <source>
        <dbReference type="SAM" id="Phobius"/>
    </source>
</evidence>
<keyword evidence="7" id="KW-1185">Reference proteome</keyword>
<dbReference type="Gene3D" id="2.120.10.30">
    <property type="entry name" value="TolB, C-terminal domain"/>
    <property type="match status" value="3"/>
</dbReference>
<name>A0ABN0WL69_9ALTE</name>
<dbReference type="EMBL" id="BAAAEI010000001">
    <property type="protein sequence ID" value="GAA0340541.1"/>
    <property type="molecule type" value="Genomic_DNA"/>
</dbReference>
<reference evidence="6 7" key="1">
    <citation type="journal article" date="2019" name="Int. J. Syst. Evol. Microbiol.">
        <title>The Global Catalogue of Microorganisms (GCM) 10K type strain sequencing project: providing services to taxonomists for standard genome sequencing and annotation.</title>
        <authorList>
            <consortium name="The Broad Institute Genomics Platform"/>
            <consortium name="The Broad Institute Genome Sequencing Center for Infectious Disease"/>
            <person name="Wu L."/>
            <person name="Ma J."/>
        </authorList>
    </citation>
    <scope>NUCLEOTIDE SEQUENCE [LARGE SCALE GENOMIC DNA]</scope>
    <source>
        <strain evidence="6 7">JCM 13378</strain>
    </source>
</reference>
<accession>A0ABN0WL69</accession>
<dbReference type="Pfam" id="PF00486">
    <property type="entry name" value="Trans_reg_C"/>
    <property type="match status" value="1"/>
</dbReference>
<dbReference type="InterPro" id="IPR001867">
    <property type="entry name" value="OmpR/PhoB-type_DNA-bd"/>
</dbReference>
<protein>
    <submittedName>
        <fullName evidence="6">Winged helix-turn-helix domain-containing protein</fullName>
    </submittedName>
</protein>
<proteinExistence type="inferred from homology"/>
<dbReference type="InterPro" id="IPR011042">
    <property type="entry name" value="6-blade_b-propeller_TolB-like"/>
</dbReference>
<dbReference type="Proteomes" id="UP001501757">
    <property type="component" value="Unassembled WGS sequence"/>
</dbReference>
<dbReference type="PANTHER" id="PTHR36842:SF1">
    <property type="entry name" value="PROTEIN TOLB"/>
    <property type="match status" value="1"/>
</dbReference>
<keyword evidence="2 3" id="KW-0238">DNA-binding</keyword>
<dbReference type="CDD" id="cd00383">
    <property type="entry name" value="trans_reg_C"/>
    <property type="match status" value="1"/>
</dbReference>
<dbReference type="Gene3D" id="1.10.10.10">
    <property type="entry name" value="Winged helix-like DNA-binding domain superfamily/Winged helix DNA-binding domain"/>
    <property type="match status" value="1"/>
</dbReference>
<dbReference type="PROSITE" id="PS51755">
    <property type="entry name" value="OMPR_PHOB"/>
    <property type="match status" value="1"/>
</dbReference>
<dbReference type="Pfam" id="PF07676">
    <property type="entry name" value="PD40"/>
    <property type="match status" value="2"/>
</dbReference>
<keyword evidence="4" id="KW-1133">Transmembrane helix</keyword>
<dbReference type="SMART" id="SM00862">
    <property type="entry name" value="Trans_reg_C"/>
    <property type="match status" value="1"/>
</dbReference>
<dbReference type="SUPFAM" id="SSF82171">
    <property type="entry name" value="DPP6 N-terminal domain-like"/>
    <property type="match status" value="3"/>
</dbReference>
<dbReference type="RefSeq" id="WP_343840469.1">
    <property type="nucleotide sequence ID" value="NZ_BAAAEI010000001.1"/>
</dbReference>
<feature type="DNA-binding region" description="OmpR/PhoB-type" evidence="3">
    <location>
        <begin position="4"/>
        <end position="103"/>
    </location>
</feature>